<feature type="region of interest" description="Disordered" evidence="1">
    <location>
        <begin position="1"/>
        <end position="27"/>
    </location>
</feature>
<feature type="region of interest" description="Disordered" evidence="1">
    <location>
        <begin position="43"/>
        <end position="62"/>
    </location>
</feature>
<organism evidence="2 3">
    <name type="scientific">Vigna radiata var. radiata</name>
    <name type="common">Mung bean</name>
    <name type="synonym">Phaseolus aureus</name>
    <dbReference type="NCBI Taxonomy" id="3916"/>
    <lineage>
        <taxon>Eukaryota</taxon>
        <taxon>Viridiplantae</taxon>
        <taxon>Streptophyta</taxon>
        <taxon>Embryophyta</taxon>
        <taxon>Tracheophyta</taxon>
        <taxon>Spermatophyta</taxon>
        <taxon>Magnoliopsida</taxon>
        <taxon>eudicotyledons</taxon>
        <taxon>Gunneridae</taxon>
        <taxon>Pentapetalae</taxon>
        <taxon>rosids</taxon>
        <taxon>fabids</taxon>
        <taxon>Fabales</taxon>
        <taxon>Fabaceae</taxon>
        <taxon>Papilionoideae</taxon>
        <taxon>50 kb inversion clade</taxon>
        <taxon>NPAAA clade</taxon>
        <taxon>indigoferoid/millettioid clade</taxon>
        <taxon>Phaseoleae</taxon>
        <taxon>Vigna</taxon>
    </lineage>
</organism>
<name>A0A1S3VXA7_VIGRR</name>
<evidence type="ECO:0000313" key="3">
    <source>
        <dbReference type="RefSeq" id="XP_014523003.1"/>
    </source>
</evidence>
<dbReference type="RefSeq" id="XP_014523003.1">
    <property type="nucleotide sequence ID" value="XM_014667517.2"/>
</dbReference>
<feature type="region of interest" description="Disordered" evidence="1">
    <location>
        <begin position="385"/>
        <end position="405"/>
    </location>
</feature>
<accession>A0A1S3VXA7</accession>
<evidence type="ECO:0000256" key="1">
    <source>
        <dbReference type="SAM" id="MobiDB-lite"/>
    </source>
</evidence>
<dbReference type="Proteomes" id="UP000087766">
    <property type="component" value="Unplaced"/>
</dbReference>
<dbReference type="OrthoDB" id="766405at2759"/>
<gene>
    <name evidence="3" type="primary">LOC106779418</name>
</gene>
<feature type="compositionally biased region" description="Basic and acidic residues" evidence="1">
    <location>
        <begin position="502"/>
        <end position="513"/>
    </location>
</feature>
<evidence type="ECO:0000313" key="2">
    <source>
        <dbReference type="Proteomes" id="UP000087766"/>
    </source>
</evidence>
<feature type="compositionally biased region" description="Basic residues" evidence="1">
    <location>
        <begin position="1"/>
        <end position="11"/>
    </location>
</feature>
<reference evidence="3" key="1">
    <citation type="submission" date="2025-08" db="UniProtKB">
        <authorList>
            <consortium name="RefSeq"/>
        </authorList>
    </citation>
    <scope>IDENTIFICATION</scope>
    <source>
        <tissue evidence="3">Leaf</tissue>
    </source>
</reference>
<feature type="region of interest" description="Disordered" evidence="1">
    <location>
        <begin position="501"/>
        <end position="520"/>
    </location>
</feature>
<protein>
    <submittedName>
        <fullName evidence="3">Uncharacterized protein LOC106779418 isoform X1</fullName>
    </submittedName>
</protein>
<dbReference type="PANTHER" id="PTHR34461:SF4">
    <property type="entry name" value="OS01G0101800 PROTEIN"/>
    <property type="match status" value="1"/>
</dbReference>
<feature type="region of interest" description="Disordered" evidence="1">
    <location>
        <begin position="208"/>
        <end position="243"/>
    </location>
</feature>
<dbReference type="PANTHER" id="PTHR34461">
    <property type="entry name" value="EXPRESSED PROTEIN"/>
    <property type="match status" value="1"/>
</dbReference>
<proteinExistence type="predicted"/>
<sequence length="920" mass="102784">MDIDHRKRKRASATLTQSRAQLHRNRSGQLRFDLVPSDEEPHAVPFPFHRTNSKKPKREHDEPLRILMKDLRARRVYSPPQSTNSSLIKGAFLKWTADDSDCTDVKLAEGPDMGLSREARSFDLGNAESLEENRKLQDCKGNNDGYCPEKIDGLDGKALPTTLPDSELCGISMQVLRPRFQGKLFKIPGSANYRRLCTFLRDGVREDSGTPKLGFGQKNEGGEKEKQHPFSSQNQEASKEELKTDGCITHEGKCLSEAKVDSTADNGVNGFRSDLPKDGLNQLSSHTNEVNAKPMDFTRSTQGHAGELFSFKPGKGKDFLKSKSVPRQNLHKKLFITPGGVSYKRLLPFLMNLTKDYSDTSKFDHQTHIQDEKEDVDSKRFQHTLSSQTEEASIVEHKTDSSPMHGAVESNGVENCVLVYTSNELSHAKRPILTPSQDLPELPIQWDSKEGVCDGLSAPSVNELMEKIVKDDECLTASELNPCSVMEVDFHSAKIVANVAQNEDRQESRRPKSESPLNDQIGLFVNSDVSELTLVHHSNREKGFTIGYEENKQSVNLDECESVDENVRNHVRVSNDLPRSLSEKIISGKFDMGGHSGDKVGRMRNEIVICSTMPSEGSNNNAREIKNEFESKITSVLRRCLQFNLWKHAGSLNCKRLFPFLLNSNSGTQHQIGLKNDSSTQKFQIPEFQSSRDSWEVTQLQDEQVASNGLCKTESSTDPSISDHEIELPVITKEKTTPPLSKTSIFSEIRGTSSFLISAGKQPETHKCGQSLSQLKVVGQLGDPAVGLRKGILKRNPRGCRGLCTCLNCVSFRLHAERAFEFSKNQLLEAEEVAHDLMKELSLLRNMLEKSADTVNINPVFDGSQVREACRKAFAAEKTAKDRLNQMQDDLNTHSRITSLKAPRVTFALNVEEKIIPPGR</sequence>
<keyword evidence="2" id="KW-1185">Reference proteome</keyword>
<feature type="region of interest" description="Disordered" evidence="1">
    <location>
        <begin position="265"/>
        <end position="287"/>
    </location>
</feature>
<dbReference type="GeneID" id="106779418"/>
<dbReference type="AlphaFoldDB" id="A0A1S3VXA7"/>
<dbReference type="KEGG" id="vra:106779418"/>